<dbReference type="EMBL" id="JACHJV010000001">
    <property type="protein sequence ID" value="MBB4924330.1"/>
    <property type="molecule type" value="Genomic_DNA"/>
</dbReference>
<evidence type="ECO:0000313" key="3">
    <source>
        <dbReference type="Proteomes" id="UP000540506"/>
    </source>
</evidence>
<dbReference type="AlphaFoldDB" id="A0A7W7VWA1"/>
<dbReference type="RefSeq" id="WP_184936293.1">
    <property type="nucleotide sequence ID" value="NZ_JACHJV010000001.1"/>
</dbReference>
<protein>
    <recommendedName>
        <fullName evidence="4">IrrE N-terminal-like domain-containing protein</fullName>
    </recommendedName>
</protein>
<proteinExistence type="predicted"/>
<evidence type="ECO:0000256" key="1">
    <source>
        <dbReference type="SAM" id="MobiDB-lite"/>
    </source>
</evidence>
<feature type="region of interest" description="Disordered" evidence="1">
    <location>
        <begin position="191"/>
        <end position="210"/>
    </location>
</feature>
<accession>A0A7W7VWA1</accession>
<evidence type="ECO:0008006" key="4">
    <source>
        <dbReference type="Google" id="ProtNLM"/>
    </source>
</evidence>
<reference evidence="2 3" key="1">
    <citation type="submission" date="2020-08" db="EMBL/GenBank/DDBJ databases">
        <title>Sequencing the genomes of 1000 actinobacteria strains.</title>
        <authorList>
            <person name="Klenk H.-P."/>
        </authorList>
    </citation>
    <scope>NUCLEOTIDE SEQUENCE [LARGE SCALE GENOMIC DNA]</scope>
    <source>
        <strain evidence="2 3">DSM 41654</strain>
    </source>
</reference>
<gene>
    <name evidence="2" type="ORF">FHR34_003323</name>
</gene>
<name>A0A7W7VWA1_KITKI</name>
<evidence type="ECO:0000313" key="2">
    <source>
        <dbReference type="EMBL" id="MBB4924330.1"/>
    </source>
</evidence>
<comment type="caution">
    <text evidence="2">The sequence shown here is derived from an EMBL/GenBank/DDBJ whole genome shotgun (WGS) entry which is preliminary data.</text>
</comment>
<sequence length="210" mass="22101">MRWRRQPRSELSQLADRLVVPNPFDLTEFCAAIARERGRPLHLVPVENAADADLPCGLWVSLGTADLVFYEAGAAPILKTQIVLHEISHMLLNHVSPEASSLADLVVPAESAELALSADGVSAIATAAAAAIEAEAAARAADLELGLATDRLLSLLARDGYGSRQEADAESLATLILERATRVGAEAASPSSTGVLSRLNDALGHPARRT</sequence>
<keyword evidence="3" id="KW-1185">Reference proteome</keyword>
<organism evidence="2 3">
    <name type="scientific">Kitasatospora kifunensis</name>
    <name type="common">Streptomyces kifunensis</name>
    <dbReference type="NCBI Taxonomy" id="58351"/>
    <lineage>
        <taxon>Bacteria</taxon>
        <taxon>Bacillati</taxon>
        <taxon>Actinomycetota</taxon>
        <taxon>Actinomycetes</taxon>
        <taxon>Kitasatosporales</taxon>
        <taxon>Streptomycetaceae</taxon>
        <taxon>Kitasatospora</taxon>
    </lineage>
</organism>
<dbReference type="Proteomes" id="UP000540506">
    <property type="component" value="Unassembled WGS sequence"/>
</dbReference>